<evidence type="ECO:0000313" key="2">
    <source>
        <dbReference type="EMBL" id="MEL7696311.1"/>
    </source>
</evidence>
<evidence type="ECO:0000256" key="1">
    <source>
        <dbReference type="SAM" id="Phobius"/>
    </source>
</evidence>
<dbReference type="PANTHER" id="PTHR34821">
    <property type="entry name" value="INNER MEMBRANE PROTEIN YDCZ"/>
    <property type="match status" value="1"/>
</dbReference>
<accession>A0ABU9MMV7</accession>
<keyword evidence="1" id="KW-0812">Transmembrane</keyword>
<sequence length="153" mass="16377">MLMIMILLSLTGGCLLSIQAAINGKLGQEIGALHATFINFLSGTVLSVLLVMFLEPAHTQSLMDVPKWQLSGAFFGILYILLMIFAVRQIGTAVATVGVILGQLGMSLFIDTSGLFGNSAIPLTWNRIAALVLLIIALYFIFTSNRDQSQASG</sequence>
<dbReference type="Proteomes" id="UP001468095">
    <property type="component" value="Unassembled WGS sequence"/>
</dbReference>
<gene>
    <name evidence="2" type="ORF">AABB92_11680</name>
</gene>
<feature type="transmembrane region" description="Helical" evidence="1">
    <location>
        <begin position="74"/>
        <end position="104"/>
    </location>
</feature>
<evidence type="ECO:0000313" key="3">
    <source>
        <dbReference type="Proteomes" id="UP001468095"/>
    </source>
</evidence>
<dbReference type="PANTHER" id="PTHR34821:SF2">
    <property type="entry name" value="INNER MEMBRANE PROTEIN YDCZ"/>
    <property type="match status" value="1"/>
</dbReference>
<dbReference type="InterPro" id="IPR006750">
    <property type="entry name" value="YdcZ"/>
</dbReference>
<keyword evidence="1" id="KW-1133">Transmembrane helix</keyword>
<dbReference type="RefSeq" id="WP_031374403.1">
    <property type="nucleotide sequence ID" value="NZ_DAMBVF010000002.1"/>
</dbReference>
<reference evidence="2 3" key="1">
    <citation type="submission" date="2024-04" db="EMBL/GenBank/DDBJ databases">
        <authorList>
            <person name="Suleimanova A.D."/>
            <person name="Pudova D.S."/>
            <person name="Shagimardanova E.I."/>
            <person name="Sharipova M.R."/>
        </authorList>
    </citation>
    <scope>NUCLEOTIDE SEQUENCE [LARGE SCALE GENOMIC DNA]</scope>
    <source>
        <strain evidence="2 3">3.1</strain>
    </source>
</reference>
<name>A0ABU9MMV7_9GAMM</name>
<feature type="transmembrane region" description="Helical" evidence="1">
    <location>
        <begin position="30"/>
        <end position="54"/>
    </location>
</feature>
<protein>
    <submittedName>
        <fullName evidence="2">DMT family transporter</fullName>
    </submittedName>
</protein>
<feature type="transmembrane region" description="Helical" evidence="1">
    <location>
        <begin position="124"/>
        <end position="142"/>
    </location>
</feature>
<keyword evidence="1" id="KW-0472">Membrane</keyword>
<dbReference type="EMBL" id="JBCGBG010000002">
    <property type="protein sequence ID" value="MEL7696311.1"/>
    <property type="molecule type" value="Genomic_DNA"/>
</dbReference>
<organism evidence="2 3">
    <name type="scientific">Pantoea brenneri</name>
    <dbReference type="NCBI Taxonomy" id="472694"/>
    <lineage>
        <taxon>Bacteria</taxon>
        <taxon>Pseudomonadati</taxon>
        <taxon>Pseudomonadota</taxon>
        <taxon>Gammaproteobacteria</taxon>
        <taxon>Enterobacterales</taxon>
        <taxon>Erwiniaceae</taxon>
        <taxon>Pantoea</taxon>
    </lineage>
</organism>
<dbReference type="Pfam" id="PF04657">
    <property type="entry name" value="DMT_YdcZ"/>
    <property type="match status" value="1"/>
</dbReference>
<keyword evidence="3" id="KW-1185">Reference proteome</keyword>
<comment type="caution">
    <text evidence="2">The sequence shown here is derived from an EMBL/GenBank/DDBJ whole genome shotgun (WGS) entry which is preliminary data.</text>
</comment>
<proteinExistence type="predicted"/>